<dbReference type="CDD" id="cd00009">
    <property type="entry name" value="AAA"/>
    <property type="match status" value="1"/>
</dbReference>
<reference evidence="3" key="1">
    <citation type="submission" date="2022-06" db="EMBL/GenBank/DDBJ databases">
        <title>Genome sequence of Phormidium yuhuli AB48 isolated from an industrial photobioreactor environment.</title>
        <authorList>
            <person name="Qiu Y."/>
            <person name="Noonan A.J.C."/>
            <person name="Dofher K."/>
            <person name="Koch M."/>
            <person name="Kieft B."/>
            <person name="Lin X."/>
            <person name="Ziels R.M."/>
            <person name="Hallam S.J."/>
        </authorList>
    </citation>
    <scope>NUCLEOTIDE SEQUENCE</scope>
    <source>
        <strain evidence="3">AB48</strain>
    </source>
</reference>
<evidence type="ECO:0000256" key="1">
    <source>
        <dbReference type="SAM" id="MobiDB-lite"/>
    </source>
</evidence>
<gene>
    <name evidence="3" type="ORF">NEA10_00505</name>
</gene>
<dbReference type="SMART" id="SM00382">
    <property type="entry name" value="AAA"/>
    <property type="match status" value="1"/>
</dbReference>
<protein>
    <submittedName>
        <fullName evidence="3">MoxR family ATPase</fullName>
    </submittedName>
</protein>
<dbReference type="InterPro" id="IPR003593">
    <property type="entry name" value="AAA+_ATPase"/>
</dbReference>
<dbReference type="InterPro" id="IPR027417">
    <property type="entry name" value="P-loop_NTPase"/>
</dbReference>
<proteinExistence type="predicted"/>
<evidence type="ECO:0000313" key="3">
    <source>
        <dbReference type="EMBL" id="USR91258.1"/>
    </source>
</evidence>
<dbReference type="Pfam" id="PF07728">
    <property type="entry name" value="AAA_5"/>
    <property type="match status" value="1"/>
</dbReference>
<organism evidence="3 4">
    <name type="scientific">Phormidium yuhuli AB48</name>
    <dbReference type="NCBI Taxonomy" id="2940671"/>
    <lineage>
        <taxon>Bacteria</taxon>
        <taxon>Bacillati</taxon>
        <taxon>Cyanobacteriota</taxon>
        <taxon>Cyanophyceae</taxon>
        <taxon>Oscillatoriophycideae</taxon>
        <taxon>Oscillatoriales</taxon>
        <taxon>Oscillatoriaceae</taxon>
        <taxon>Phormidium</taxon>
        <taxon>Phormidium yuhuli</taxon>
    </lineage>
</organism>
<dbReference type="Proteomes" id="UP001056708">
    <property type="component" value="Chromosome"/>
</dbReference>
<dbReference type="SUPFAM" id="SSF52540">
    <property type="entry name" value="P-loop containing nucleoside triphosphate hydrolases"/>
    <property type="match status" value="1"/>
</dbReference>
<keyword evidence="4" id="KW-1185">Reference proteome</keyword>
<evidence type="ECO:0000313" key="4">
    <source>
        <dbReference type="Proteomes" id="UP001056708"/>
    </source>
</evidence>
<evidence type="ECO:0000259" key="2">
    <source>
        <dbReference type="SMART" id="SM00382"/>
    </source>
</evidence>
<accession>A0ABY5APW8</accession>
<sequence length="359" mass="40899">MTDTDMTDQQWKRFLGNGRSRPLTELPDPPAWRRFMPDQEFQANYQNKSEDRWRKIQDLADTDSRGKERGESFRIEEKDADIFNAVNAALYLRRPLLVTGKPGSGKTSLAYAIAYELKLGSVLSWSINARSLLDDALYQYDAIARLQDAQLKREKPIGSYIRLGPVGTAFLPSALPRVLLIDEIDKCDINLPNDLLELFEEGRYDIPELVRRQDELQESVDVATADRDVPASISQGRVFCYQFPLVVMTSNGERDFPPAFLRRCLRLRMPDPTQNKGALERIVEAHLKRGQDAQRWQRLEAEIGEIVDNFIAKGGQETADIATDQLLNAVYLLTRDVKPDVDERDGLKELLLKGLSEED</sequence>
<dbReference type="Gene3D" id="3.40.50.300">
    <property type="entry name" value="P-loop containing nucleotide triphosphate hydrolases"/>
    <property type="match status" value="1"/>
</dbReference>
<name>A0ABY5APW8_9CYAN</name>
<feature type="domain" description="AAA+ ATPase" evidence="2">
    <location>
        <begin position="92"/>
        <end position="275"/>
    </location>
</feature>
<feature type="region of interest" description="Disordered" evidence="1">
    <location>
        <begin position="1"/>
        <end position="31"/>
    </location>
</feature>
<dbReference type="EMBL" id="CP098611">
    <property type="protein sequence ID" value="USR91258.1"/>
    <property type="molecule type" value="Genomic_DNA"/>
</dbReference>
<dbReference type="RefSeq" id="WP_252663288.1">
    <property type="nucleotide sequence ID" value="NZ_CP098611.1"/>
</dbReference>
<dbReference type="InterPro" id="IPR011704">
    <property type="entry name" value="ATPase_dyneun-rel_AAA"/>
</dbReference>